<name>A0A0R0M088_9MICR</name>
<evidence type="ECO:0000313" key="1">
    <source>
        <dbReference type="EMBL" id="KRH92080.1"/>
    </source>
</evidence>
<dbReference type="Proteomes" id="UP000051530">
    <property type="component" value="Unassembled WGS sequence"/>
</dbReference>
<organism evidence="1 2">
    <name type="scientific">Pseudoloma neurophilia</name>
    <dbReference type="NCBI Taxonomy" id="146866"/>
    <lineage>
        <taxon>Eukaryota</taxon>
        <taxon>Fungi</taxon>
        <taxon>Fungi incertae sedis</taxon>
        <taxon>Microsporidia</taxon>
        <taxon>Pseudoloma</taxon>
    </lineage>
</organism>
<dbReference type="VEuPathDB" id="MicrosporidiaDB:M153_12547000127"/>
<dbReference type="EMBL" id="LGUB01001231">
    <property type="protein sequence ID" value="KRH92080.1"/>
    <property type="molecule type" value="Genomic_DNA"/>
</dbReference>
<comment type="caution">
    <text evidence="1">The sequence shown here is derived from an EMBL/GenBank/DDBJ whole genome shotgun (WGS) entry which is preliminary data.</text>
</comment>
<proteinExistence type="predicted"/>
<protein>
    <submittedName>
        <fullName evidence="1">Uncharacterized protein</fullName>
    </submittedName>
</protein>
<evidence type="ECO:0000313" key="2">
    <source>
        <dbReference type="Proteomes" id="UP000051530"/>
    </source>
</evidence>
<gene>
    <name evidence="1" type="ORF">M153_12547000127</name>
</gene>
<reference evidence="1 2" key="1">
    <citation type="submission" date="2015-07" db="EMBL/GenBank/DDBJ databases">
        <title>The genome of Pseudoloma neurophilia, a relevant intracellular parasite of the zebrafish.</title>
        <authorList>
            <person name="Ndikumana S."/>
            <person name="Pelin A."/>
            <person name="Sanders J."/>
            <person name="Corradi N."/>
        </authorList>
    </citation>
    <scope>NUCLEOTIDE SEQUENCE [LARGE SCALE GENOMIC DNA]</scope>
    <source>
        <strain evidence="1 2">MK1</strain>
    </source>
</reference>
<keyword evidence="2" id="KW-1185">Reference proteome</keyword>
<dbReference type="AlphaFoldDB" id="A0A0R0M088"/>
<sequence>MDRINRFLRLRPGKKQKSFVFKNKIYTFSQKEIQEMRAIKNNKCSAISLDTKIFYKNDDQQKELLRNVKMRKTSKCVKRISYNRTKNDHNRTKNDHNRIKNDPNRTKTDFIRKGRNLSLLTENIWQDTALQPKEFKIKSIGNNLFNEKDLSNILLSRDNKYLECKKKIKIQNILDDQNKLKEYDSQYKMETIKKYKNVFVDHIDNNIAIKYGTEPSDKDDINKKDILTDDINKKDILT</sequence>
<feature type="non-terminal residue" evidence="1">
    <location>
        <position position="238"/>
    </location>
</feature>
<accession>A0A0R0M088</accession>